<protein>
    <submittedName>
        <fullName evidence="3">Unplaced genomic scaffold supercont1.3, whole genome shotgun sequence</fullName>
    </submittedName>
</protein>
<dbReference type="VEuPathDB" id="FungiDB:Z517_04506"/>
<feature type="compositionally biased region" description="Polar residues" evidence="1">
    <location>
        <begin position="479"/>
        <end position="490"/>
    </location>
</feature>
<feature type="compositionally biased region" description="Low complexity" evidence="1">
    <location>
        <begin position="124"/>
        <end position="143"/>
    </location>
</feature>
<dbReference type="InterPro" id="IPR004827">
    <property type="entry name" value="bZIP"/>
</dbReference>
<dbReference type="PANTHER" id="PTHR38116">
    <property type="entry name" value="CHROMOSOME 7, WHOLE GENOME SHOTGUN SEQUENCE"/>
    <property type="match status" value="1"/>
</dbReference>
<name>A0A0D2DUP2_9EURO</name>
<evidence type="ECO:0000313" key="4">
    <source>
        <dbReference type="Proteomes" id="UP000053029"/>
    </source>
</evidence>
<evidence type="ECO:0000259" key="2">
    <source>
        <dbReference type="PROSITE" id="PS00036"/>
    </source>
</evidence>
<feature type="region of interest" description="Disordered" evidence="1">
    <location>
        <begin position="103"/>
        <end position="153"/>
    </location>
</feature>
<dbReference type="InterPro" id="IPR021833">
    <property type="entry name" value="DUF3425"/>
</dbReference>
<reference evidence="3 4" key="1">
    <citation type="submission" date="2015-01" db="EMBL/GenBank/DDBJ databases">
        <title>The Genome Sequence of Fonsecaea pedrosoi CBS 271.37.</title>
        <authorList>
            <consortium name="The Broad Institute Genomics Platform"/>
            <person name="Cuomo C."/>
            <person name="de Hoog S."/>
            <person name="Gorbushina A."/>
            <person name="Stielow B."/>
            <person name="Teixiera M."/>
            <person name="Abouelleil A."/>
            <person name="Chapman S.B."/>
            <person name="Priest M."/>
            <person name="Young S.K."/>
            <person name="Wortman J."/>
            <person name="Nusbaum C."/>
            <person name="Birren B."/>
        </authorList>
    </citation>
    <scope>NUCLEOTIDE SEQUENCE [LARGE SCALE GENOMIC DNA]</scope>
    <source>
        <strain evidence="3 4">CBS 271.37</strain>
    </source>
</reference>
<dbReference type="CDD" id="cd14688">
    <property type="entry name" value="bZIP_YAP"/>
    <property type="match status" value="1"/>
</dbReference>
<keyword evidence="4" id="KW-1185">Reference proteome</keyword>
<feature type="compositionally biased region" description="Basic and acidic residues" evidence="1">
    <location>
        <begin position="104"/>
        <end position="116"/>
    </location>
</feature>
<proteinExistence type="predicted"/>
<dbReference type="AlphaFoldDB" id="A0A0D2DUP2"/>
<sequence>MKDDTDATKGGRGGRSARMSNEDRKLRNRLSQKAFRARQAMRIKELEDRLESRPSSETARIAELEERNAFLANRLFECHKKLESLQVTIRALSEATAEALDMVIPKDKKKESRANEGGEDEAPRPTTAPSSSSDASSPSLRDATVSAPLTDPIDTGGIIIPEMTFDAACQQPDTSANATSWPDLETGFDEIPDDFKDALQAAISHDPDVFASLDFVDFSNPINDVTMIETNNPTMWDTMMADPILQQRLSFTFPQMGPDTYSAAEKHGPILVRGPHGQLHRTNSAWSDHIATLEYFLRQKWRSLSLRREVQKVSSDEYVGDWYFDPGSFTNQAYSLPSLVCFMLSSFICLSWPTMAAWHSYTRAHIAVASLMAWRLNPTPEMYAVIDSSLRPTKLQMTAHHPSIIDWIPFATVRDKLIIYHSANPHLDELICDIGNSYVMEVDLSKLIAFIPPTRGYVGVWDLVRSIAPEATSSSDRANFLQPSFENSPETIDDFDEEEEANSGATSLPAPDASVLFGSKALALKAFKLIGMHKGVGNFLLDPQFFQRHPELYDPTANLCARGVPLRPGNRGSMLAPQPLDSGVLSRYKELSSWSLTLSSTIITAR</sequence>
<dbReference type="PROSITE" id="PS00036">
    <property type="entry name" value="BZIP_BASIC"/>
    <property type="match status" value="1"/>
</dbReference>
<feature type="domain" description="BZIP" evidence="2">
    <location>
        <begin position="24"/>
        <end position="38"/>
    </location>
</feature>
<dbReference type="GO" id="GO:0003700">
    <property type="term" value="F:DNA-binding transcription factor activity"/>
    <property type="evidence" value="ECO:0007669"/>
    <property type="project" value="InterPro"/>
</dbReference>
<dbReference type="PANTHER" id="PTHR38116:SF9">
    <property type="entry name" value="BZIP DOMAIN-CONTAINING PROTEIN"/>
    <property type="match status" value="1"/>
</dbReference>
<feature type="region of interest" description="Disordered" evidence="1">
    <location>
        <begin position="1"/>
        <end position="27"/>
    </location>
</feature>
<evidence type="ECO:0000313" key="3">
    <source>
        <dbReference type="EMBL" id="KIW81481.1"/>
    </source>
</evidence>
<dbReference type="Proteomes" id="UP000053029">
    <property type="component" value="Unassembled WGS sequence"/>
</dbReference>
<dbReference type="EMBL" id="KN846971">
    <property type="protein sequence ID" value="KIW81481.1"/>
    <property type="molecule type" value="Genomic_DNA"/>
</dbReference>
<accession>A0A0D2DUP2</accession>
<feature type="region of interest" description="Disordered" evidence="1">
    <location>
        <begin position="479"/>
        <end position="507"/>
    </location>
</feature>
<dbReference type="HOGENOM" id="CLU_038488_0_0_1"/>
<dbReference type="OrthoDB" id="10261951at2759"/>
<feature type="compositionally biased region" description="Acidic residues" evidence="1">
    <location>
        <begin position="491"/>
        <end position="501"/>
    </location>
</feature>
<organism evidence="3 4">
    <name type="scientific">Fonsecaea pedrosoi CBS 271.37</name>
    <dbReference type="NCBI Taxonomy" id="1442368"/>
    <lineage>
        <taxon>Eukaryota</taxon>
        <taxon>Fungi</taxon>
        <taxon>Dikarya</taxon>
        <taxon>Ascomycota</taxon>
        <taxon>Pezizomycotina</taxon>
        <taxon>Eurotiomycetes</taxon>
        <taxon>Chaetothyriomycetidae</taxon>
        <taxon>Chaetothyriales</taxon>
        <taxon>Herpotrichiellaceae</taxon>
        <taxon>Fonsecaea</taxon>
    </lineage>
</organism>
<gene>
    <name evidence="3" type="ORF">Z517_04506</name>
</gene>
<dbReference type="Gene3D" id="1.20.5.170">
    <property type="match status" value="1"/>
</dbReference>
<dbReference type="RefSeq" id="XP_013285289.1">
    <property type="nucleotide sequence ID" value="XM_013429835.1"/>
</dbReference>
<dbReference type="GeneID" id="25303996"/>
<evidence type="ECO:0000256" key="1">
    <source>
        <dbReference type="SAM" id="MobiDB-lite"/>
    </source>
</evidence>
<dbReference type="Pfam" id="PF11905">
    <property type="entry name" value="DUF3425"/>
    <property type="match status" value="1"/>
</dbReference>